<dbReference type="STRING" id="1522189.A0A316WCJ2"/>
<evidence type="ECO:0000313" key="7">
    <source>
        <dbReference type="EMBL" id="PWN45255.1"/>
    </source>
</evidence>
<feature type="compositionally biased region" description="Basic residues" evidence="5">
    <location>
        <begin position="997"/>
        <end position="1013"/>
    </location>
</feature>
<evidence type="ECO:0000313" key="8">
    <source>
        <dbReference type="Proteomes" id="UP000245783"/>
    </source>
</evidence>
<dbReference type="GO" id="GO:0000076">
    <property type="term" value="P:DNA replication checkpoint signaling"/>
    <property type="evidence" value="ECO:0007669"/>
    <property type="project" value="TreeGrafter"/>
</dbReference>
<keyword evidence="2" id="KW-0236">DNA replication inhibitor</keyword>
<feature type="compositionally biased region" description="Acidic residues" evidence="5">
    <location>
        <begin position="1077"/>
        <end position="1086"/>
    </location>
</feature>
<keyword evidence="4" id="KW-0131">Cell cycle</keyword>
<evidence type="ECO:0000256" key="2">
    <source>
        <dbReference type="ARBA" id="ARBA00022880"/>
    </source>
</evidence>
<feature type="compositionally biased region" description="Low complexity" evidence="5">
    <location>
        <begin position="1099"/>
        <end position="1148"/>
    </location>
</feature>
<dbReference type="InterPro" id="IPR006906">
    <property type="entry name" value="Timeless_N"/>
</dbReference>
<dbReference type="FunCoup" id="A0A316WCJ2">
    <property type="interactions" value="79"/>
</dbReference>
<evidence type="ECO:0000256" key="5">
    <source>
        <dbReference type="SAM" id="MobiDB-lite"/>
    </source>
</evidence>
<dbReference type="GO" id="GO:0031298">
    <property type="term" value="C:replication fork protection complex"/>
    <property type="evidence" value="ECO:0007669"/>
    <property type="project" value="TreeGrafter"/>
</dbReference>
<feature type="compositionally biased region" description="Basic and acidic residues" evidence="5">
    <location>
        <begin position="1055"/>
        <end position="1066"/>
    </location>
</feature>
<feature type="region of interest" description="Disordered" evidence="5">
    <location>
        <begin position="939"/>
        <end position="1023"/>
    </location>
</feature>
<accession>A0A316WCJ2</accession>
<dbReference type="GO" id="GO:0003677">
    <property type="term" value="F:DNA binding"/>
    <property type="evidence" value="ECO:0007669"/>
    <property type="project" value="TreeGrafter"/>
</dbReference>
<dbReference type="PANTHER" id="PTHR22940">
    <property type="entry name" value="TIMEOUT/TIMELESS-2"/>
    <property type="match status" value="1"/>
</dbReference>
<evidence type="ECO:0000256" key="3">
    <source>
        <dbReference type="ARBA" id="ARBA00023242"/>
    </source>
</evidence>
<dbReference type="Pfam" id="PF04821">
    <property type="entry name" value="TIMELESS"/>
    <property type="match status" value="1"/>
</dbReference>
<name>A0A316WCJ2_9BASI</name>
<dbReference type="GO" id="GO:0006281">
    <property type="term" value="P:DNA repair"/>
    <property type="evidence" value="ECO:0007669"/>
    <property type="project" value="TreeGrafter"/>
</dbReference>
<evidence type="ECO:0000259" key="6">
    <source>
        <dbReference type="Pfam" id="PF04821"/>
    </source>
</evidence>
<dbReference type="GeneID" id="37038589"/>
<evidence type="ECO:0000256" key="1">
    <source>
        <dbReference type="ARBA" id="ARBA00004123"/>
    </source>
</evidence>
<feature type="region of interest" description="Disordered" evidence="5">
    <location>
        <begin position="434"/>
        <end position="476"/>
    </location>
</feature>
<sequence length="1234" mass="137942">MSLAAGCLRDLRQLWRQDEDDPSRLIPRIYAELNVLQGGLLPLLLKAVELGERGMKIALACVDLITTLTWPVDAMAELRAAREQDEDDHRIAELSKIIILERALQRYKGDILITRLGESHGSKRDVLSTIMMHVLLPALSKPRPNRTDRDTGTISMCMHLFRNLLAIRDPQATALSSADVIAAARTQSDLIVSMHSAHILDAILTMASGAETRDLEPWSSVAGECIYHIYSGTRPAALVGDLSGIAPESTEAEDAASTLSRRPPLTSLDNKPIRPSALASSLDGEARQKKSQLLATGNTRHSRFGTAINFTGSDGQRRVSRQQNAFRKTADELMTETLLKYKRKVRRRKNANEQGAPRHKSEWTKHAKAVLLVWTEKFFRLGFEPLTRAVLKDIRRESAKVGNIEEARVRAMEMSVFFLDYFLMQHSAEARRLRERKDREKAMRAADKGKGRAVDTDKDAQQQGVHDHEAQTDDGKVHGESWDFSQISFWLEHWSFKMATLRAESSLEKREWLEYVTAVQLWTCLLRMVDAMSRSSSEHQRDLAEGLQTQLYYESSTLALSQTIMRSYKSARSFACLEATVALAYTMPRMLERYSSDKDNLYVRAKSRVAKAKARAAQGEADDQEVADLEKSAKDHAEVVYKERRFEFDKYQSHMCASEVAAAAVDYLSRWRDFEAPQEQLSAVIGVIHRIAIRAAKVQLFYPFFHRQTLRTLSEGPMLPALEGKAPSAVKDARKMIQYIMHKFDKLSAEEKQHYEMDKTPPKPVKERKMKREIAITPSQGHIEDIRIAVSLLLELNKIRTVNWIREGLELASSERAQIIRDAEAEDYSTEQPTLETLSKFADFPVAERKRASPISSGMQYPNEDIANDATYLPEAKMLCRLVGLSSDDAEIGGWRWWVPASLLPSDLDKDANYIDEGIRFRFDTGGLPLRSFVKLVPKPRAPRQGRGNRAGFSDEEGSHDDAKRASSVIATSDEEGGDASTSRKHAIQKSREAASARRRTRSGPGQPRKKNRLPAWTRGDFIEDSDEEMEAVARLIAQRDASNAESGSLGNHATDAEEHRNEQGRTIRRVRSTNSDTDDASDSDEAGSPRRPLHRRNSSNSSGRSKSVSTPATSSPAAEPSGLVRKSGSSSQRSDRSSQSNARSGSGLFLGQEESDVEMQGQQTDEESVSALGMASNASRNAAKKRGALLDSEDERADSSLEKATGRLSVSPVKTQAHAKRRRAIIESDEEDE</sequence>
<dbReference type="RefSeq" id="XP_025372415.1">
    <property type="nucleotide sequence ID" value="XM_025516719.1"/>
</dbReference>
<organism evidence="7 8">
    <name type="scientific">Ceraceosorus guamensis</name>
    <dbReference type="NCBI Taxonomy" id="1522189"/>
    <lineage>
        <taxon>Eukaryota</taxon>
        <taxon>Fungi</taxon>
        <taxon>Dikarya</taxon>
        <taxon>Basidiomycota</taxon>
        <taxon>Ustilaginomycotina</taxon>
        <taxon>Exobasidiomycetes</taxon>
        <taxon>Ceraceosorales</taxon>
        <taxon>Ceraceosoraceae</taxon>
        <taxon>Ceraceosorus</taxon>
    </lineage>
</organism>
<feature type="region of interest" description="Disordered" evidence="5">
    <location>
        <begin position="1042"/>
        <end position="1234"/>
    </location>
</feature>
<proteinExistence type="predicted"/>
<dbReference type="GO" id="GO:0043111">
    <property type="term" value="P:replication fork arrest"/>
    <property type="evidence" value="ECO:0007669"/>
    <property type="project" value="TreeGrafter"/>
</dbReference>
<dbReference type="AlphaFoldDB" id="A0A316WCJ2"/>
<keyword evidence="3" id="KW-0539">Nucleus</keyword>
<protein>
    <recommendedName>
        <fullName evidence="6">Timeless N-terminal domain-containing protein</fullName>
    </recommendedName>
</protein>
<comment type="subcellular location">
    <subcellularLocation>
        <location evidence="1">Nucleus</location>
    </subcellularLocation>
</comment>
<dbReference type="OrthoDB" id="310853at2759"/>
<gene>
    <name evidence="7" type="ORF">IE81DRAFT_360679</name>
</gene>
<feature type="region of interest" description="Disordered" evidence="5">
    <location>
        <begin position="249"/>
        <end position="297"/>
    </location>
</feature>
<dbReference type="EMBL" id="KZ819356">
    <property type="protein sequence ID" value="PWN45255.1"/>
    <property type="molecule type" value="Genomic_DNA"/>
</dbReference>
<evidence type="ECO:0000256" key="4">
    <source>
        <dbReference type="ARBA" id="ARBA00023306"/>
    </source>
</evidence>
<feature type="compositionally biased region" description="Polar residues" evidence="5">
    <location>
        <begin position="1042"/>
        <end position="1052"/>
    </location>
</feature>
<dbReference type="InterPro" id="IPR044998">
    <property type="entry name" value="Timeless"/>
</dbReference>
<dbReference type="InParanoid" id="A0A316WCJ2"/>
<feature type="domain" description="Timeless N-terminal" evidence="6">
    <location>
        <begin position="4"/>
        <end position="309"/>
    </location>
</feature>
<dbReference type="PANTHER" id="PTHR22940:SF4">
    <property type="entry name" value="PROTEIN TIMELESS HOMOLOG"/>
    <property type="match status" value="1"/>
</dbReference>
<reference evidence="7 8" key="1">
    <citation type="journal article" date="2018" name="Mol. Biol. Evol.">
        <title>Broad Genomic Sampling Reveals a Smut Pathogenic Ancestry of the Fungal Clade Ustilaginomycotina.</title>
        <authorList>
            <person name="Kijpornyongpan T."/>
            <person name="Mondo S.J."/>
            <person name="Barry K."/>
            <person name="Sandor L."/>
            <person name="Lee J."/>
            <person name="Lipzen A."/>
            <person name="Pangilinan J."/>
            <person name="LaButti K."/>
            <person name="Hainaut M."/>
            <person name="Henrissat B."/>
            <person name="Grigoriev I.V."/>
            <person name="Spatafora J.W."/>
            <person name="Aime M.C."/>
        </authorList>
    </citation>
    <scope>NUCLEOTIDE SEQUENCE [LARGE SCALE GENOMIC DNA]</scope>
    <source>
        <strain evidence="7 8">MCA 4658</strain>
    </source>
</reference>
<keyword evidence="8" id="KW-1185">Reference proteome</keyword>
<dbReference type="Proteomes" id="UP000245783">
    <property type="component" value="Unassembled WGS sequence"/>
</dbReference>